<protein>
    <submittedName>
        <fullName evidence="8">Flagellar basal-body rod protein FlgG</fullName>
    </submittedName>
</protein>
<evidence type="ECO:0000259" key="5">
    <source>
        <dbReference type="Pfam" id="PF00460"/>
    </source>
</evidence>
<evidence type="ECO:0000256" key="1">
    <source>
        <dbReference type="ARBA" id="ARBA00004117"/>
    </source>
</evidence>
<dbReference type="PROSITE" id="PS00588">
    <property type="entry name" value="FLAGELLA_BB_ROD"/>
    <property type="match status" value="1"/>
</dbReference>
<dbReference type="OrthoDB" id="9804559at2"/>
<keyword evidence="8" id="KW-0282">Flagellum</keyword>
<dbReference type="PANTHER" id="PTHR30435">
    <property type="entry name" value="FLAGELLAR PROTEIN"/>
    <property type="match status" value="1"/>
</dbReference>
<evidence type="ECO:0000313" key="8">
    <source>
        <dbReference type="EMBL" id="SNR88570.1"/>
    </source>
</evidence>
<dbReference type="Pfam" id="PF06429">
    <property type="entry name" value="Flg_bbr_C"/>
    <property type="match status" value="1"/>
</dbReference>
<evidence type="ECO:0000259" key="6">
    <source>
        <dbReference type="Pfam" id="PF06429"/>
    </source>
</evidence>
<dbReference type="EMBL" id="FZOB01000013">
    <property type="protein sequence ID" value="SNR88570.1"/>
    <property type="molecule type" value="Genomic_DNA"/>
</dbReference>
<comment type="subcellular location">
    <subcellularLocation>
        <location evidence="1 4">Bacterial flagellum basal body</location>
    </subcellularLocation>
</comment>
<feature type="domain" description="Flagellar basal body rod protein N-terminal" evidence="5">
    <location>
        <begin position="8"/>
        <end position="38"/>
    </location>
</feature>
<evidence type="ECO:0000256" key="4">
    <source>
        <dbReference type="RuleBase" id="RU362116"/>
    </source>
</evidence>
<sequence length="238" mass="26317">MAVDIQSIYMLASGGKRALEQLDTVSNNIANVNTPGFKKLLEVEMYQDIPVNRGESGKLLTFPRFRETLPVLSQGSLQKTDSPLDFAISGKGFFKVETKSGILLTRNGHFHIDKDGYLVDANGNKVLSKENNPIIIDTNQPFNVSSDGRVLQGAIEVAVLGIEDYESVEPVGNSYYVPAGDVKPAEYKVLTGFLESSNVEPIKEMVNLIETQRRFEIYGNLIRGLDRMNMKSVEIGKV</sequence>
<dbReference type="GO" id="GO:0009425">
    <property type="term" value="C:bacterial-type flagellum basal body"/>
    <property type="evidence" value="ECO:0007669"/>
    <property type="project" value="UniProtKB-SubCell"/>
</dbReference>
<accession>A0A238ZZ28</accession>
<reference evidence="9" key="1">
    <citation type="submission" date="2017-06" db="EMBL/GenBank/DDBJ databases">
        <authorList>
            <person name="Varghese N."/>
            <person name="Submissions S."/>
        </authorList>
    </citation>
    <scope>NUCLEOTIDE SEQUENCE [LARGE SCALE GENOMIC DNA]</scope>
    <source>
        <strain evidence="9">DSM 15668</strain>
    </source>
</reference>
<evidence type="ECO:0000259" key="7">
    <source>
        <dbReference type="Pfam" id="PF22692"/>
    </source>
</evidence>
<dbReference type="Pfam" id="PF22692">
    <property type="entry name" value="LlgE_F_G_D1"/>
    <property type="match status" value="1"/>
</dbReference>
<dbReference type="RefSeq" id="WP_089323568.1">
    <property type="nucleotide sequence ID" value="NZ_FZOB01000013.1"/>
</dbReference>
<dbReference type="InterPro" id="IPR020013">
    <property type="entry name" value="Flagellar_FlgE/F/G"/>
</dbReference>
<keyword evidence="8" id="KW-0969">Cilium</keyword>
<dbReference type="GO" id="GO:0071978">
    <property type="term" value="P:bacterial-type flagellum-dependent swarming motility"/>
    <property type="evidence" value="ECO:0007669"/>
    <property type="project" value="TreeGrafter"/>
</dbReference>
<dbReference type="InterPro" id="IPR010930">
    <property type="entry name" value="Flg_bb/hook_C_dom"/>
</dbReference>
<keyword evidence="9" id="KW-1185">Reference proteome</keyword>
<organism evidence="8 9">
    <name type="scientific">Desulfurobacterium atlanticum</name>
    <dbReference type="NCBI Taxonomy" id="240169"/>
    <lineage>
        <taxon>Bacteria</taxon>
        <taxon>Pseudomonadati</taxon>
        <taxon>Aquificota</taxon>
        <taxon>Aquificia</taxon>
        <taxon>Desulfurobacteriales</taxon>
        <taxon>Desulfurobacteriaceae</taxon>
        <taxon>Desulfurobacterium</taxon>
    </lineage>
</organism>
<keyword evidence="3 4" id="KW-0975">Bacterial flagellum</keyword>
<dbReference type="InterPro" id="IPR019776">
    <property type="entry name" value="Flagellar_basal_body_rod_CS"/>
</dbReference>
<feature type="domain" description="Flagellar basal-body/hook protein C-terminal" evidence="6">
    <location>
        <begin position="191"/>
        <end position="231"/>
    </location>
</feature>
<dbReference type="NCBIfam" id="TIGR03506">
    <property type="entry name" value="FlgEFG_subfam"/>
    <property type="match status" value="1"/>
</dbReference>
<proteinExistence type="inferred from homology"/>
<evidence type="ECO:0000256" key="3">
    <source>
        <dbReference type="ARBA" id="ARBA00023143"/>
    </source>
</evidence>
<name>A0A238ZZ28_9BACT</name>
<dbReference type="InterPro" id="IPR053967">
    <property type="entry name" value="LlgE_F_G-like_D1"/>
</dbReference>
<evidence type="ECO:0000313" key="9">
    <source>
        <dbReference type="Proteomes" id="UP000198405"/>
    </source>
</evidence>
<dbReference type="Proteomes" id="UP000198405">
    <property type="component" value="Unassembled WGS sequence"/>
</dbReference>
<dbReference type="SUPFAM" id="SSF117143">
    <property type="entry name" value="Flagellar hook protein flgE"/>
    <property type="match status" value="1"/>
</dbReference>
<evidence type="ECO:0000256" key="2">
    <source>
        <dbReference type="ARBA" id="ARBA00009677"/>
    </source>
</evidence>
<dbReference type="Pfam" id="PF00460">
    <property type="entry name" value="Flg_bb_rod"/>
    <property type="match status" value="1"/>
</dbReference>
<gene>
    <name evidence="8" type="ORF">SAMN06265340_11346</name>
</gene>
<dbReference type="InterPro" id="IPR001444">
    <property type="entry name" value="Flag_bb_rod_N"/>
</dbReference>
<comment type="similarity">
    <text evidence="2 4">Belongs to the flagella basal body rod proteins family.</text>
</comment>
<feature type="domain" description="Flagellar hook protein FlgE/F/G-like D1" evidence="7">
    <location>
        <begin position="87"/>
        <end position="150"/>
    </location>
</feature>
<dbReference type="AlphaFoldDB" id="A0A238ZZ28"/>
<keyword evidence="8" id="KW-0966">Cell projection</keyword>
<dbReference type="InterPro" id="IPR037925">
    <property type="entry name" value="FlgE/F/G-like"/>
</dbReference>
<dbReference type="PANTHER" id="PTHR30435:SF19">
    <property type="entry name" value="FLAGELLAR BASAL-BODY ROD PROTEIN FLGG"/>
    <property type="match status" value="1"/>
</dbReference>